<keyword evidence="2" id="KW-0472">Membrane</keyword>
<organism evidence="3 4">
    <name type="scientific">Desulfovibrio subterraneus</name>
    <dbReference type="NCBI Taxonomy" id="2718620"/>
    <lineage>
        <taxon>Bacteria</taxon>
        <taxon>Pseudomonadati</taxon>
        <taxon>Thermodesulfobacteriota</taxon>
        <taxon>Desulfovibrionia</taxon>
        <taxon>Desulfovibrionales</taxon>
        <taxon>Desulfovibrionaceae</taxon>
        <taxon>Desulfovibrio</taxon>
    </lineage>
</organism>
<keyword evidence="1" id="KW-0175">Coiled coil</keyword>
<dbReference type="RefSeq" id="WP_174405899.1">
    <property type="nucleotide sequence ID" value="NZ_BLVO01000013.1"/>
</dbReference>
<dbReference type="Proteomes" id="UP000503840">
    <property type="component" value="Unassembled WGS sequence"/>
</dbReference>
<accession>A0A7J0BKQ2</accession>
<keyword evidence="4" id="KW-1185">Reference proteome</keyword>
<feature type="transmembrane region" description="Helical" evidence="2">
    <location>
        <begin position="6"/>
        <end position="22"/>
    </location>
</feature>
<gene>
    <name evidence="3" type="ORF">DSM101010T_26620</name>
</gene>
<keyword evidence="2" id="KW-1133">Transmembrane helix</keyword>
<evidence type="ECO:0000256" key="2">
    <source>
        <dbReference type="SAM" id="Phobius"/>
    </source>
</evidence>
<evidence type="ECO:0000313" key="4">
    <source>
        <dbReference type="Proteomes" id="UP000503840"/>
    </source>
</evidence>
<sequence>MSVTYIMVGGIAVAAFIFLLIHKRSEGLRSLLFKLENDNNVLEIRVNEMEEERGQVQGNVAQLKGRMEAHEEAVAAEQRAISEAALQQEQLKTETFVEYLIRAGTVTKEHLVKVKAYKEKNRSQNSVEELLIMLDFVSGSAMQQAKTAYAAGKSAKDAPSPEQGKTV</sequence>
<name>A0A7J0BKQ2_9BACT</name>
<evidence type="ECO:0000256" key="1">
    <source>
        <dbReference type="SAM" id="Coils"/>
    </source>
</evidence>
<feature type="coiled-coil region" evidence="1">
    <location>
        <begin position="32"/>
        <end position="94"/>
    </location>
</feature>
<comment type="caution">
    <text evidence="3">The sequence shown here is derived from an EMBL/GenBank/DDBJ whole genome shotgun (WGS) entry which is preliminary data.</text>
</comment>
<proteinExistence type="predicted"/>
<evidence type="ECO:0000313" key="3">
    <source>
        <dbReference type="EMBL" id="GFM34297.1"/>
    </source>
</evidence>
<keyword evidence="2" id="KW-0812">Transmembrane</keyword>
<dbReference type="AlphaFoldDB" id="A0A7J0BKQ2"/>
<reference evidence="3 4" key="1">
    <citation type="submission" date="2020-05" db="EMBL/GenBank/DDBJ databases">
        <title>Draft genome sequence of Desulfovibrio sp. strain HN2T.</title>
        <authorList>
            <person name="Ueno A."/>
            <person name="Tamazawa S."/>
            <person name="Tamamura S."/>
            <person name="Murakami T."/>
            <person name="Kiyama T."/>
            <person name="Inomata H."/>
            <person name="Amano Y."/>
            <person name="Miyakawa K."/>
            <person name="Tamaki H."/>
            <person name="Naganuma T."/>
            <person name="Kaneko K."/>
        </authorList>
    </citation>
    <scope>NUCLEOTIDE SEQUENCE [LARGE SCALE GENOMIC DNA]</scope>
    <source>
        <strain evidence="3 4">HN2</strain>
    </source>
</reference>
<protein>
    <submittedName>
        <fullName evidence="3">Uncharacterized protein</fullName>
    </submittedName>
</protein>
<dbReference type="EMBL" id="BLVO01000013">
    <property type="protein sequence ID" value="GFM34297.1"/>
    <property type="molecule type" value="Genomic_DNA"/>
</dbReference>